<evidence type="ECO:0000256" key="12">
    <source>
        <dbReference type="SAM" id="SignalP"/>
    </source>
</evidence>
<dbReference type="GO" id="GO:0005507">
    <property type="term" value="F:copper ion binding"/>
    <property type="evidence" value="ECO:0007669"/>
    <property type="project" value="InterPro"/>
</dbReference>
<comment type="cofactor">
    <cofactor evidence="2">
        <name>Cu cation</name>
        <dbReference type="ChEBI" id="CHEBI:23378"/>
    </cofactor>
</comment>
<evidence type="ECO:0000259" key="14">
    <source>
        <dbReference type="Pfam" id="PF07731"/>
    </source>
</evidence>
<dbReference type="CDD" id="cd13880">
    <property type="entry name" value="CuRO_2_MaLCC_like"/>
    <property type="match status" value="1"/>
</dbReference>
<dbReference type="OrthoDB" id="2121828at2759"/>
<reference evidence="16 17" key="1">
    <citation type="submission" date="2015-09" db="EMBL/GenBank/DDBJ databases">
        <title>Host preference determinants of Valsa canker pathogens revealed by comparative genomics.</title>
        <authorList>
            <person name="Yin Z."/>
            <person name="Huang L."/>
        </authorList>
    </citation>
    <scope>NUCLEOTIDE SEQUENCE [LARGE SCALE GENOMIC DNA]</scope>
    <source>
        <strain evidence="16 17">SXYLt</strain>
    </source>
</reference>
<dbReference type="Pfam" id="PF07731">
    <property type="entry name" value="Cu-oxidase_2"/>
    <property type="match status" value="1"/>
</dbReference>
<dbReference type="InterPro" id="IPR002355">
    <property type="entry name" value="Cu_oxidase_Cu_BS"/>
</dbReference>
<protein>
    <recommendedName>
        <fullName evidence="4">laccase</fullName>
        <ecNumber evidence="4">1.10.3.2</ecNumber>
    </recommendedName>
</protein>
<dbReference type="EMBL" id="LKEB01000056">
    <property type="protein sequence ID" value="ROW00470.1"/>
    <property type="molecule type" value="Genomic_DNA"/>
</dbReference>
<evidence type="ECO:0000256" key="2">
    <source>
        <dbReference type="ARBA" id="ARBA00001935"/>
    </source>
</evidence>
<evidence type="ECO:0000313" key="16">
    <source>
        <dbReference type="EMBL" id="ROW00470.1"/>
    </source>
</evidence>
<evidence type="ECO:0000313" key="17">
    <source>
        <dbReference type="Proteomes" id="UP000285146"/>
    </source>
</evidence>
<gene>
    <name evidence="16" type="ORF">VPNG_07965</name>
</gene>
<dbReference type="Pfam" id="PF07732">
    <property type="entry name" value="Cu-oxidase_3"/>
    <property type="match status" value="1"/>
</dbReference>
<comment type="caution">
    <text evidence="16">The sequence shown here is derived from an EMBL/GenBank/DDBJ whole genome shotgun (WGS) entry which is preliminary data.</text>
</comment>
<dbReference type="CDD" id="cd13901">
    <property type="entry name" value="CuRO_3_MaLCC_like"/>
    <property type="match status" value="1"/>
</dbReference>
<proteinExistence type="inferred from homology"/>
<dbReference type="Gene3D" id="2.60.40.420">
    <property type="entry name" value="Cupredoxins - blue copper proteins"/>
    <property type="match status" value="3"/>
</dbReference>
<evidence type="ECO:0000259" key="15">
    <source>
        <dbReference type="Pfam" id="PF07732"/>
    </source>
</evidence>
<dbReference type="InterPro" id="IPR045087">
    <property type="entry name" value="Cu-oxidase_fam"/>
</dbReference>
<feature type="domain" description="Plastocyanin-like" evidence="14">
    <location>
        <begin position="420"/>
        <end position="549"/>
    </location>
</feature>
<keyword evidence="11" id="KW-0439">Lignin degradation</keyword>
<keyword evidence="9" id="KW-1015">Disulfide bond</keyword>
<comment type="similarity">
    <text evidence="3">Belongs to the multicopper oxidase family.</text>
</comment>
<dbReference type="InterPro" id="IPR008972">
    <property type="entry name" value="Cupredoxin"/>
</dbReference>
<name>A0A423WAU2_9PEZI</name>
<dbReference type="InterPro" id="IPR011706">
    <property type="entry name" value="Cu-oxidase_C"/>
</dbReference>
<evidence type="ECO:0000256" key="4">
    <source>
        <dbReference type="ARBA" id="ARBA00012297"/>
    </source>
</evidence>
<comment type="catalytic activity">
    <reaction evidence="1">
        <text>4 hydroquinone + O2 = 4 benzosemiquinone + 2 H2O</text>
        <dbReference type="Rhea" id="RHEA:11276"/>
        <dbReference type="ChEBI" id="CHEBI:15377"/>
        <dbReference type="ChEBI" id="CHEBI:15379"/>
        <dbReference type="ChEBI" id="CHEBI:17594"/>
        <dbReference type="ChEBI" id="CHEBI:17977"/>
        <dbReference type="EC" id="1.10.3.2"/>
    </reaction>
</comment>
<dbReference type="InterPro" id="IPR011707">
    <property type="entry name" value="Cu-oxidase-like_N"/>
</dbReference>
<evidence type="ECO:0000256" key="11">
    <source>
        <dbReference type="ARBA" id="ARBA00023185"/>
    </source>
</evidence>
<evidence type="ECO:0000256" key="8">
    <source>
        <dbReference type="ARBA" id="ARBA00023008"/>
    </source>
</evidence>
<keyword evidence="10" id="KW-0325">Glycoprotein</keyword>
<keyword evidence="7" id="KW-0560">Oxidoreductase</keyword>
<evidence type="ECO:0000256" key="6">
    <source>
        <dbReference type="ARBA" id="ARBA00022729"/>
    </source>
</evidence>
<evidence type="ECO:0000256" key="9">
    <source>
        <dbReference type="ARBA" id="ARBA00023157"/>
    </source>
</evidence>
<dbReference type="FunFam" id="2.60.40.420:FF:000021">
    <property type="entry name" value="Extracellular dihydrogeodin oxidase/laccase"/>
    <property type="match status" value="1"/>
</dbReference>
<keyword evidence="6 12" id="KW-0732">Signal</keyword>
<dbReference type="FunFam" id="2.60.40.420:FF:000046">
    <property type="entry name" value="Multicopper oxidase"/>
    <property type="match status" value="1"/>
</dbReference>
<dbReference type="Pfam" id="PF00394">
    <property type="entry name" value="Cu-oxidase"/>
    <property type="match status" value="1"/>
</dbReference>
<dbReference type="CDD" id="cd13854">
    <property type="entry name" value="CuRO_1_MaLCC_like"/>
    <property type="match status" value="1"/>
</dbReference>
<evidence type="ECO:0000256" key="10">
    <source>
        <dbReference type="ARBA" id="ARBA00023180"/>
    </source>
</evidence>
<keyword evidence="5" id="KW-0479">Metal-binding</keyword>
<dbReference type="GO" id="GO:0052716">
    <property type="term" value="F:hydroquinone:oxygen oxidoreductase activity"/>
    <property type="evidence" value="ECO:0007669"/>
    <property type="project" value="UniProtKB-EC"/>
</dbReference>
<dbReference type="AlphaFoldDB" id="A0A423WAU2"/>
<dbReference type="PANTHER" id="PTHR11709">
    <property type="entry name" value="MULTI-COPPER OXIDASE"/>
    <property type="match status" value="1"/>
</dbReference>
<dbReference type="InterPro" id="IPR033138">
    <property type="entry name" value="Cu_oxidase_CS"/>
</dbReference>
<feature type="signal peptide" evidence="12">
    <location>
        <begin position="1"/>
        <end position="20"/>
    </location>
</feature>
<dbReference type="EC" id="1.10.3.2" evidence="4"/>
<dbReference type="Proteomes" id="UP000285146">
    <property type="component" value="Unassembled WGS sequence"/>
</dbReference>
<dbReference type="PROSITE" id="PS00080">
    <property type="entry name" value="MULTICOPPER_OXIDASE2"/>
    <property type="match status" value="1"/>
</dbReference>
<accession>A0A423WAU2</accession>
<dbReference type="PANTHER" id="PTHR11709:SF87">
    <property type="entry name" value="LACCASE"/>
    <property type="match status" value="1"/>
</dbReference>
<evidence type="ECO:0000256" key="7">
    <source>
        <dbReference type="ARBA" id="ARBA00023002"/>
    </source>
</evidence>
<dbReference type="GO" id="GO:0046274">
    <property type="term" value="P:lignin catabolic process"/>
    <property type="evidence" value="ECO:0007669"/>
    <property type="project" value="UniProtKB-KW"/>
</dbReference>
<organism evidence="16 17">
    <name type="scientific">Cytospora leucostoma</name>
    <dbReference type="NCBI Taxonomy" id="1230097"/>
    <lineage>
        <taxon>Eukaryota</taxon>
        <taxon>Fungi</taxon>
        <taxon>Dikarya</taxon>
        <taxon>Ascomycota</taxon>
        <taxon>Pezizomycotina</taxon>
        <taxon>Sordariomycetes</taxon>
        <taxon>Sordariomycetidae</taxon>
        <taxon>Diaporthales</taxon>
        <taxon>Cytosporaceae</taxon>
        <taxon>Cytospora</taxon>
    </lineage>
</organism>
<dbReference type="InParanoid" id="A0A423WAU2"/>
<evidence type="ECO:0000256" key="1">
    <source>
        <dbReference type="ARBA" id="ARBA00000349"/>
    </source>
</evidence>
<feature type="domain" description="Plastocyanin-like" evidence="13">
    <location>
        <begin position="199"/>
        <end position="348"/>
    </location>
</feature>
<dbReference type="InterPro" id="IPR001117">
    <property type="entry name" value="Cu-oxidase_2nd"/>
</dbReference>
<dbReference type="SUPFAM" id="SSF49503">
    <property type="entry name" value="Cupredoxins"/>
    <property type="match status" value="3"/>
</dbReference>
<feature type="chain" id="PRO_5019060133" description="laccase" evidence="12">
    <location>
        <begin position="21"/>
        <end position="589"/>
    </location>
</feature>
<feature type="domain" description="Plastocyanin-like" evidence="15">
    <location>
        <begin position="84"/>
        <end position="188"/>
    </location>
</feature>
<evidence type="ECO:0000259" key="13">
    <source>
        <dbReference type="Pfam" id="PF00394"/>
    </source>
</evidence>
<dbReference type="FunFam" id="2.60.40.420:FF:000045">
    <property type="entry name" value="Laccase 2"/>
    <property type="match status" value="1"/>
</dbReference>
<sequence length="589" mass="64996">MISFPSLFISGLLSSQLTWGAPFSSNTLETIVARQEESCNTASNRACWTDGFDIHTDYEIKTPLTGVVRDYTLTLTESDNWTGPDGVIKKKVMLVNGPTIYAQWGDTISVRVINNLETNGTSMHWHGIRQLNTNLQDGVNGITECPIPPGGERVYTYIAHQYGTSWYHSHFSAQYGNGISGPIQIDGPASLNYDIDLGPFVLSDYYHRAADELVFDDAYNGPPTSQNVLFNGKTVNPDTGVGEYAKIKLTRGKRHRLRLINTSVQHNLVVSIVKHDMTVIGTDFVPVNSFTTNSLFIGVGQRYDVTIDASQAVDNYWFNVSLGTSQGSGFCGTSENLFPAAIVQYDGAADDIPTKEGTAPSDHNCLDSLDLVPVVSRTVPTSFTPSSGNTLDLTLSIISKAFVWNINGSPMKVDWNKPLAQYVNKNETDYASSENILKVDGDDDQWVYWLIENDLDGIYGSIPHPIHLHGHDFVVIGRSPDSAPASQTKYEFDASLVRGSNRVRRDVTMIPAKGWLLLAFKTDNPGAWLMHCHIAWHVAGGLSNTFLERLDDYRASLKQADVDTLNEQCTAWNAYFPAKDPYPQTDSGI</sequence>
<dbReference type="STRING" id="1230097.A0A423WAU2"/>
<evidence type="ECO:0000256" key="3">
    <source>
        <dbReference type="ARBA" id="ARBA00010609"/>
    </source>
</evidence>
<keyword evidence="17" id="KW-1185">Reference proteome</keyword>
<keyword evidence="8" id="KW-0186">Copper</keyword>
<evidence type="ECO:0000256" key="5">
    <source>
        <dbReference type="ARBA" id="ARBA00022723"/>
    </source>
</evidence>
<dbReference type="PROSITE" id="PS00079">
    <property type="entry name" value="MULTICOPPER_OXIDASE1"/>
    <property type="match status" value="1"/>
</dbReference>